<organism evidence="2">
    <name type="scientific">viral metagenome</name>
    <dbReference type="NCBI Taxonomy" id="1070528"/>
    <lineage>
        <taxon>unclassified sequences</taxon>
        <taxon>metagenomes</taxon>
        <taxon>organismal metagenomes</taxon>
    </lineage>
</organism>
<reference evidence="2" key="1">
    <citation type="submission" date="2020-03" db="EMBL/GenBank/DDBJ databases">
        <title>The deep terrestrial virosphere.</title>
        <authorList>
            <person name="Holmfeldt K."/>
            <person name="Nilsson E."/>
            <person name="Simone D."/>
            <person name="Lopez-Fernandez M."/>
            <person name="Wu X."/>
            <person name="de Brujin I."/>
            <person name="Lundin D."/>
            <person name="Andersson A."/>
            <person name="Bertilsson S."/>
            <person name="Dopson M."/>
        </authorList>
    </citation>
    <scope>NUCLEOTIDE SEQUENCE</scope>
    <source>
        <strain evidence="2">MM415A02275</strain>
        <strain evidence="1">MM415B01144</strain>
    </source>
</reference>
<dbReference type="EMBL" id="MT142046">
    <property type="protein sequence ID" value="QJA73697.1"/>
    <property type="molecule type" value="Genomic_DNA"/>
</dbReference>
<evidence type="ECO:0000313" key="2">
    <source>
        <dbReference type="EMBL" id="QJA73697.1"/>
    </source>
</evidence>
<dbReference type="InterPro" id="IPR038666">
    <property type="entry name" value="SSP1_head-tail_sf"/>
</dbReference>
<dbReference type="EMBL" id="MT141402">
    <property type="protein sequence ID" value="QJA60264.1"/>
    <property type="molecule type" value="Genomic_DNA"/>
</dbReference>
<dbReference type="Gene3D" id="2.40.10.270">
    <property type="entry name" value="Bacteriophage SPP1 head-tail adaptor protein"/>
    <property type="match status" value="1"/>
</dbReference>
<accession>A0A6M3JYF5</accession>
<proteinExistence type="predicted"/>
<gene>
    <name evidence="2" type="ORF">MM415A02275_0002</name>
    <name evidence="1" type="ORF">MM415B01144_0011</name>
</gene>
<dbReference type="InterPro" id="IPR008767">
    <property type="entry name" value="Phage_SPP1_head-tail_adaptor"/>
</dbReference>
<sequence length="114" mass="13011">MSIGSLNKLIDIQSKTRVADGLGGFTETYSTRYSNIYASISQISAQEWLSSAKEKMESNQMSMSLIHRIKIRYRGGIKPDWRIKYGNRYFSIASIVNPDEANEELILLCKEVRV</sequence>
<name>A0A6M3JYF5_9ZZZZ</name>
<dbReference type="NCBIfam" id="TIGR01563">
    <property type="entry name" value="gp16_SPP1"/>
    <property type="match status" value="1"/>
</dbReference>
<protein>
    <submittedName>
        <fullName evidence="2">Putative head-tail joining protein</fullName>
    </submittedName>
</protein>
<evidence type="ECO:0000313" key="1">
    <source>
        <dbReference type="EMBL" id="QJA60264.1"/>
    </source>
</evidence>
<dbReference type="Pfam" id="PF05521">
    <property type="entry name" value="Phage_HCP"/>
    <property type="match status" value="1"/>
</dbReference>
<dbReference type="AlphaFoldDB" id="A0A6M3JYF5"/>